<accession>A0A840PRT0</accession>
<evidence type="ECO:0000313" key="2">
    <source>
        <dbReference type="Proteomes" id="UP000578449"/>
    </source>
</evidence>
<evidence type="ECO:0000313" key="1">
    <source>
        <dbReference type="EMBL" id="MBB5139817.1"/>
    </source>
</evidence>
<dbReference type="GO" id="GO:0016740">
    <property type="term" value="F:transferase activity"/>
    <property type="evidence" value="ECO:0007669"/>
    <property type="project" value="UniProtKB-KW"/>
</dbReference>
<dbReference type="PANTHER" id="PTHR13061">
    <property type="entry name" value="DYNACTIN SUBUNIT P25"/>
    <property type="match status" value="1"/>
</dbReference>
<dbReference type="Gene3D" id="2.160.10.10">
    <property type="entry name" value="Hexapeptide repeat proteins"/>
    <property type="match status" value="1"/>
</dbReference>
<comment type="caution">
    <text evidence="1">The sequence shown here is derived from an EMBL/GenBank/DDBJ whole genome shotgun (WGS) entry which is preliminary data.</text>
</comment>
<dbReference type="PANTHER" id="PTHR13061:SF29">
    <property type="entry name" value="GAMMA CARBONIC ANHYDRASE-LIKE 1, MITOCHONDRIAL-RELATED"/>
    <property type="match status" value="1"/>
</dbReference>
<dbReference type="InterPro" id="IPR050484">
    <property type="entry name" value="Transf_Hexapept/Carb_Anhydrase"/>
</dbReference>
<dbReference type="SUPFAM" id="SSF51161">
    <property type="entry name" value="Trimeric LpxA-like enzymes"/>
    <property type="match status" value="1"/>
</dbReference>
<dbReference type="InterPro" id="IPR011004">
    <property type="entry name" value="Trimer_LpxA-like_sf"/>
</dbReference>
<gene>
    <name evidence="1" type="ORF">HNP84_009581</name>
</gene>
<reference evidence="1 2" key="1">
    <citation type="submission" date="2020-08" db="EMBL/GenBank/DDBJ databases">
        <title>Genomic Encyclopedia of Type Strains, Phase IV (KMG-IV): sequencing the most valuable type-strain genomes for metagenomic binning, comparative biology and taxonomic classification.</title>
        <authorList>
            <person name="Goeker M."/>
        </authorList>
    </citation>
    <scope>NUCLEOTIDE SEQUENCE [LARGE SCALE GENOMIC DNA]</scope>
    <source>
        <strain evidence="1 2">DSM 45615</strain>
    </source>
</reference>
<proteinExistence type="predicted"/>
<dbReference type="EMBL" id="JACHGN010000033">
    <property type="protein sequence ID" value="MBB5139817.1"/>
    <property type="molecule type" value="Genomic_DNA"/>
</dbReference>
<protein>
    <submittedName>
        <fullName evidence="1">Carbonic anhydrase/acetyltransferase-like protein (Isoleucine patch superfamily)</fullName>
    </submittedName>
</protein>
<dbReference type="Proteomes" id="UP000578449">
    <property type="component" value="Unassembled WGS sequence"/>
</dbReference>
<dbReference type="RefSeq" id="WP_185056633.1">
    <property type="nucleotide sequence ID" value="NZ_BAABIX010000041.1"/>
</dbReference>
<organism evidence="1 2">
    <name type="scientific">Thermocatellispora tengchongensis</name>
    <dbReference type="NCBI Taxonomy" id="1073253"/>
    <lineage>
        <taxon>Bacteria</taxon>
        <taxon>Bacillati</taxon>
        <taxon>Actinomycetota</taxon>
        <taxon>Actinomycetes</taxon>
        <taxon>Streptosporangiales</taxon>
        <taxon>Streptosporangiaceae</taxon>
        <taxon>Thermocatellispora</taxon>
    </lineage>
</organism>
<keyword evidence="1" id="KW-0808">Transferase</keyword>
<keyword evidence="2" id="KW-1185">Reference proteome</keyword>
<sequence length="155" mass="15873">MPVYALGDRVPTIHPEAIHPDAVVIGSVIIGTESSVRPTAVLRGDSGRIEIGERTSIQDGTIVHTTEQWATVIGSCLIGFGSVVLNRAVVRTGSVVAAQAPAGPGVDRTHGALTRMGLPDMVTPLVVCPAGEQSGYSTGAEFVVDGGVTAGVRYA</sequence>
<dbReference type="AlphaFoldDB" id="A0A840PRT0"/>
<name>A0A840PRT0_9ACTN</name>